<dbReference type="EMBL" id="ASPP01001298">
    <property type="protein sequence ID" value="ETO35780.1"/>
    <property type="molecule type" value="Genomic_DNA"/>
</dbReference>
<feature type="compositionally biased region" description="Polar residues" evidence="1">
    <location>
        <begin position="178"/>
        <end position="195"/>
    </location>
</feature>
<keyword evidence="3" id="KW-1185">Reference proteome</keyword>
<evidence type="ECO:0000313" key="2">
    <source>
        <dbReference type="EMBL" id="ETO35780.1"/>
    </source>
</evidence>
<dbReference type="AlphaFoldDB" id="X6PB50"/>
<gene>
    <name evidence="2" type="ORF">RFI_01281</name>
</gene>
<evidence type="ECO:0000256" key="1">
    <source>
        <dbReference type="SAM" id="MobiDB-lite"/>
    </source>
</evidence>
<feature type="region of interest" description="Disordered" evidence="1">
    <location>
        <begin position="169"/>
        <end position="257"/>
    </location>
</feature>
<reference evidence="2 3" key="1">
    <citation type="journal article" date="2013" name="Curr. Biol.">
        <title>The Genome of the Foraminiferan Reticulomyxa filosa.</title>
        <authorList>
            <person name="Glockner G."/>
            <person name="Hulsmann N."/>
            <person name="Schleicher M."/>
            <person name="Noegel A.A."/>
            <person name="Eichinger L."/>
            <person name="Gallinger C."/>
            <person name="Pawlowski J."/>
            <person name="Sierra R."/>
            <person name="Euteneuer U."/>
            <person name="Pillet L."/>
            <person name="Moustafa A."/>
            <person name="Platzer M."/>
            <person name="Groth M."/>
            <person name="Szafranski K."/>
            <person name="Schliwa M."/>
        </authorList>
    </citation>
    <scope>NUCLEOTIDE SEQUENCE [LARGE SCALE GENOMIC DNA]</scope>
</reference>
<evidence type="ECO:0000313" key="3">
    <source>
        <dbReference type="Proteomes" id="UP000023152"/>
    </source>
</evidence>
<organism evidence="2 3">
    <name type="scientific">Reticulomyxa filosa</name>
    <dbReference type="NCBI Taxonomy" id="46433"/>
    <lineage>
        <taxon>Eukaryota</taxon>
        <taxon>Sar</taxon>
        <taxon>Rhizaria</taxon>
        <taxon>Retaria</taxon>
        <taxon>Foraminifera</taxon>
        <taxon>Monothalamids</taxon>
        <taxon>Reticulomyxidae</taxon>
        <taxon>Reticulomyxa</taxon>
    </lineage>
</organism>
<name>X6PB50_RETFI</name>
<dbReference type="Proteomes" id="UP000023152">
    <property type="component" value="Unassembled WGS sequence"/>
</dbReference>
<accession>X6PB50</accession>
<feature type="compositionally biased region" description="Basic and acidic residues" evidence="1">
    <location>
        <begin position="239"/>
        <end position="257"/>
    </location>
</feature>
<comment type="caution">
    <text evidence="2">The sequence shown here is derived from an EMBL/GenBank/DDBJ whole genome shotgun (WGS) entry which is preliminary data.</text>
</comment>
<sequence>MNKNIAVVTMTDLTNDQEYTEPKVQTNDNEMLNLSRPQNYIVGIDDDEDAELDGIVEVATEDSVSHEDFFTRTARMDTTKGTKIRIAPLPRTQETVDSFGQVQDKIIEEELSEFEDKLENMTVRSDFFGGDTQRTTVNGSINGSGNKTTTTTIITTTIIRSLLNAKPSNTFLDKEEQNNTSHSRTMEQSNYTHVSGTMRIPEVTSANGNTKHSPQETHMEQGDPPPHQPKDNVTPNQSSHHDSSRNGNDDSNNRTISDKHLSDHKIEDLASNTHHPIVNGSPFDVVDTTRTTHLTVHSPGSSIGSGAHKLNTRPGFENLRSMTIYFMGKGNAIKPSQKAVSKHILSAGAKHNVENMPNQLVESVIRAIDRSLAEVYTNLRDPFSRFQKTK</sequence>
<proteinExistence type="predicted"/>
<protein>
    <submittedName>
        <fullName evidence="2">Uncharacterized protein</fullName>
    </submittedName>
</protein>
<feature type="non-terminal residue" evidence="2">
    <location>
        <position position="390"/>
    </location>
</feature>